<evidence type="ECO:0000313" key="3">
    <source>
        <dbReference type="EMBL" id="CAD8188300.1"/>
    </source>
</evidence>
<evidence type="ECO:0000313" key="4">
    <source>
        <dbReference type="Proteomes" id="UP000683925"/>
    </source>
</evidence>
<dbReference type="Pfam" id="PF00636">
    <property type="entry name" value="Ribonuclease_3"/>
    <property type="match status" value="2"/>
</dbReference>
<dbReference type="Proteomes" id="UP000683925">
    <property type="component" value="Unassembled WGS sequence"/>
</dbReference>
<dbReference type="PANTHER" id="PTHR14950:SF37">
    <property type="entry name" value="ENDORIBONUCLEASE DICER"/>
    <property type="match status" value="1"/>
</dbReference>
<dbReference type="OMA" id="STIRPRY"/>
<gene>
    <name evidence="3" type="ORF">POCTA_138.1.T0920137</name>
</gene>
<dbReference type="CDD" id="cd00593">
    <property type="entry name" value="RIBOc"/>
    <property type="match status" value="2"/>
</dbReference>
<dbReference type="GO" id="GO:0004525">
    <property type="term" value="F:ribonuclease III activity"/>
    <property type="evidence" value="ECO:0007669"/>
    <property type="project" value="InterPro"/>
</dbReference>
<dbReference type="AlphaFoldDB" id="A0A8S1WI78"/>
<dbReference type="EMBL" id="CAJJDP010000091">
    <property type="protein sequence ID" value="CAD8188300.1"/>
    <property type="molecule type" value="Genomic_DNA"/>
</dbReference>
<organism evidence="3 4">
    <name type="scientific">Paramecium octaurelia</name>
    <dbReference type="NCBI Taxonomy" id="43137"/>
    <lineage>
        <taxon>Eukaryota</taxon>
        <taxon>Sar</taxon>
        <taxon>Alveolata</taxon>
        <taxon>Ciliophora</taxon>
        <taxon>Intramacronucleata</taxon>
        <taxon>Oligohymenophorea</taxon>
        <taxon>Peniculida</taxon>
        <taxon>Parameciidae</taxon>
        <taxon>Paramecium</taxon>
    </lineage>
</organism>
<sequence length="725" mass="85015">MVDTPSIQFLGYLAPQLSSPYKFFEEKETVLIYLNYFEIDNQMLILLSPCPLEYSQQSFIAFSSTIRPRYRVSQKLMVSLDQFKSIVSFNILLFGDLYQTNKTQSQPFNARNFQTFIAPNPLPQINILVVPGVYSIHFDQIYEFLESKLAQKNQQIYPQPKFDILVYTTNPYRVCNIQYQFDKTTQLIDYFFYLIDNQIYSDINEIQQIFMLDDIKGTLLEFLSGRNYPTSANFIQFIRKNFSYNAQDTKFYILQQIKGFNQIHQNADYVKTFCQNCEDGNKCTLLSSQNQQIYFAGQSSLFKYPLSVKFMDLVCRTFSQLICQLFLIANAQNVTYQLNRLANIDKIEEAISCPSFNPQRNYQNLEMLGDVVIKYLTSAMLFEDPKYKTENTLSSARVRLITNKHLSSIYGHLKLNIMNFKINSKKLLNHMMMIINEQEDSKLSLKQQADIYEALCGACYIKNYQFKDLMDFFKLTRFEFKGSVPQYYKGNPLIDFSVNSQDLDHDNDYPLKKQIVKRPFSETVKFDQPLEEFQDYLGCKLNFIAEAMTVDQFERLEFFGDAILELLVIVNVHKECEKLYYNPRQQQLCREGKIPQKLLLCPGMLHTAKISLLDSGFMGTMAIYHNFHQYARNLPKEIQNSITKALGLLREDQFTDFRRINQYSQYIPKIMSDLWESVAACILAEYGWEKVIEIYGEMYKPYIKYFVENISLIYDFCQSTGNVKS</sequence>
<dbReference type="SMART" id="SM00535">
    <property type="entry name" value="RIBOc"/>
    <property type="match status" value="2"/>
</dbReference>
<evidence type="ECO:0000256" key="1">
    <source>
        <dbReference type="ARBA" id="ARBA00022801"/>
    </source>
</evidence>
<evidence type="ECO:0000259" key="2">
    <source>
        <dbReference type="PROSITE" id="PS50142"/>
    </source>
</evidence>
<dbReference type="PANTHER" id="PTHR14950">
    <property type="entry name" value="DICER-RELATED"/>
    <property type="match status" value="1"/>
</dbReference>
<comment type="caution">
    <text evidence="3">The sequence shown here is derived from an EMBL/GenBank/DDBJ whole genome shotgun (WGS) entry which is preliminary data.</text>
</comment>
<keyword evidence="4" id="KW-1185">Reference proteome</keyword>
<dbReference type="InterPro" id="IPR000999">
    <property type="entry name" value="RNase_III_dom"/>
</dbReference>
<name>A0A8S1WI78_PAROT</name>
<dbReference type="PROSITE" id="PS50142">
    <property type="entry name" value="RNASE_3_2"/>
    <property type="match status" value="1"/>
</dbReference>
<accession>A0A8S1WI78</accession>
<keyword evidence="1" id="KW-0378">Hydrolase</keyword>
<reference evidence="3" key="1">
    <citation type="submission" date="2021-01" db="EMBL/GenBank/DDBJ databases">
        <authorList>
            <consortium name="Genoscope - CEA"/>
            <person name="William W."/>
        </authorList>
    </citation>
    <scope>NUCLEOTIDE SEQUENCE</scope>
</reference>
<dbReference type="OrthoDB" id="286154at2759"/>
<dbReference type="GO" id="GO:0006396">
    <property type="term" value="P:RNA processing"/>
    <property type="evidence" value="ECO:0007669"/>
    <property type="project" value="InterPro"/>
</dbReference>
<feature type="domain" description="RNase III" evidence="2">
    <location>
        <begin position="327"/>
        <end position="464"/>
    </location>
</feature>
<proteinExistence type="predicted"/>
<protein>
    <recommendedName>
        <fullName evidence="2">RNase III domain-containing protein</fullName>
    </recommendedName>
</protein>